<dbReference type="Gene3D" id="3.40.630.30">
    <property type="match status" value="1"/>
</dbReference>
<protein>
    <submittedName>
        <fullName evidence="5">GCN5 family acetyltransferase</fullName>
    </submittedName>
</protein>
<accession>A0A0R3KYY1</accession>
<dbReference type="PROSITE" id="PS51186">
    <property type="entry name" value="GNAT"/>
    <property type="match status" value="1"/>
</dbReference>
<dbReference type="STRING" id="280332.CQ12_33760"/>
<name>A0A0R3KYY1_9BRAD</name>
<dbReference type="Pfam" id="PF00583">
    <property type="entry name" value="Acetyltransf_1"/>
    <property type="match status" value="1"/>
</dbReference>
<dbReference type="InterPro" id="IPR000182">
    <property type="entry name" value="GNAT_dom"/>
</dbReference>
<dbReference type="RefSeq" id="WP_057838634.1">
    <property type="nucleotide sequence ID" value="NZ_LLXZ01000168.1"/>
</dbReference>
<gene>
    <name evidence="5" type="ORF">CQ12_33760</name>
</gene>
<evidence type="ECO:0000313" key="6">
    <source>
        <dbReference type="Proteomes" id="UP000050863"/>
    </source>
</evidence>
<dbReference type="OrthoDB" id="9805924at2"/>
<dbReference type="EMBL" id="LLXZ01000168">
    <property type="protein sequence ID" value="KRR00663.1"/>
    <property type="molecule type" value="Genomic_DNA"/>
</dbReference>
<evidence type="ECO:0000256" key="1">
    <source>
        <dbReference type="ARBA" id="ARBA00008694"/>
    </source>
</evidence>
<dbReference type="AlphaFoldDB" id="A0A0R3KYY1"/>
<keyword evidence="2 5" id="KW-0808">Transferase</keyword>
<dbReference type="GO" id="GO:0008080">
    <property type="term" value="F:N-acetyltransferase activity"/>
    <property type="evidence" value="ECO:0007669"/>
    <property type="project" value="UniProtKB-ARBA"/>
</dbReference>
<dbReference type="CDD" id="cd04301">
    <property type="entry name" value="NAT_SF"/>
    <property type="match status" value="1"/>
</dbReference>
<feature type="domain" description="N-acetyltransferase" evidence="4">
    <location>
        <begin position="3"/>
        <end position="159"/>
    </location>
</feature>
<dbReference type="InterPro" id="IPR016181">
    <property type="entry name" value="Acyl_CoA_acyltransferase"/>
</dbReference>
<dbReference type="Proteomes" id="UP000050863">
    <property type="component" value="Unassembled WGS sequence"/>
</dbReference>
<comment type="similarity">
    <text evidence="1">Belongs to the acetyltransferase family.</text>
</comment>
<proteinExistence type="inferred from homology"/>
<evidence type="ECO:0000256" key="3">
    <source>
        <dbReference type="ARBA" id="ARBA00023315"/>
    </source>
</evidence>
<dbReference type="SUPFAM" id="SSF55729">
    <property type="entry name" value="Acyl-CoA N-acyltransferases (Nat)"/>
    <property type="match status" value="1"/>
</dbReference>
<organism evidence="5 6">
    <name type="scientific">Bradyrhizobium jicamae</name>
    <dbReference type="NCBI Taxonomy" id="280332"/>
    <lineage>
        <taxon>Bacteria</taxon>
        <taxon>Pseudomonadati</taxon>
        <taxon>Pseudomonadota</taxon>
        <taxon>Alphaproteobacteria</taxon>
        <taxon>Hyphomicrobiales</taxon>
        <taxon>Nitrobacteraceae</taxon>
        <taxon>Bradyrhizobium</taxon>
    </lineage>
</organism>
<keyword evidence="6" id="KW-1185">Reference proteome</keyword>
<dbReference type="PANTHER" id="PTHR10545:SF29">
    <property type="entry name" value="GH14572P-RELATED"/>
    <property type="match status" value="1"/>
</dbReference>
<dbReference type="FunFam" id="3.40.630.30:FF:000064">
    <property type="entry name" value="GNAT family acetyltransferase"/>
    <property type="match status" value="1"/>
</dbReference>
<evidence type="ECO:0000259" key="4">
    <source>
        <dbReference type="PROSITE" id="PS51186"/>
    </source>
</evidence>
<evidence type="ECO:0000313" key="5">
    <source>
        <dbReference type="EMBL" id="KRR00663.1"/>
    </source>
</evidence>
<dbReference type="PANTHER" id="PTHR10545">
    <property type="entry name" value="DIAMINE N-ACETYLTRANSFERASE"/>
    <property type="match status" value="1"/>
</dbReference>
<reference evidence="5 6" key="1">
    <citation type="submission" date="2014-03" db="EMBL/GenBank/DDBJ databases">
        <title>Bradyrhizobium valentinum sp. nov., isolated from effective nodules of Lupinus mariae-josephae, a lupine endemic of basic-lime soils in Eastern Spain.</title>
        <authorList>
            <person name="Duran D."/>
            <person name="Rey L."/>
            <person name="Navarro A."/>
            <person name="Busquets A."/>
            <person name="Imperial J."/>
            <person name="Ruiz-Argueso T."/>
        </authorList>
    </citation>
    <scope>NUCLEOTIDE SEQUENCE [LARGE SCALE GENOMIC DNA]</scope>
    <source>
        <strain evidence="5 6">PAC68</strain>
    </source>
</reference>
<dbReference type="InterPro" id="IPR051016">
    <property type="entry name" value="Diverse_Substrate_AcTransf"/>
</dbReference>
<evidence type="ECO:0000256" key="2">
    <source>
        <dbReference type="ARBA" id="ARBA00022679"/>
    </source>
</evidence>
<comment type="caution">
    <text evidence="5">The sequence shown here is derived from an EMBL/GenBank/DDBJ whole genome shotgun (WGS) entry which is preliminary data.</text>
</comment>
<keyword evidence="3" id="KW-0012">Acyltransferase</keyword>
<sequence>MSLTIRRARPGEAGLVLSFVRELAEYEKLLHEVEATEADIDVALFGANPRLFCDIAEWDGMPVGFAVWFVNFSTFSGRSGIYLEDLFVRPALRGKGIGKALLVHLARECVANGWSRLQWSVLDWNTPSIEFYKSLGAELMDEWTICRVGGPALAALAQGTR</sequence>